<evidence type="ECO:0000256" key="1">
    <source>
        <dbReference type="SAM" id="MobiDB-lite"/>
    </source>
</evidence>
<dbReference type="OrthoDB" id="3222453at2759"/>
<evidence type="ECO:0000313" key="3">
    <source>
        <dbReference type="Proteomes" id="UP000250043"/>
    </source>
</evidence>
<sequence>MPSDSFEVHKAYARGLHHLGHGMPLWKPEPPESGEVRICDVGYLKNGGFRRIFNASQDGDNGSVPDGHLPYVLSPRLLQIRPNVLPPGYLFSRDIVHMSSHLFTNVFRSEGSEGAMLFLPEAATKELIAPTKSMAHYMGTNYQNWLHFARSQSNLELSPEDLVFVRGFSKTVGWSVTAYEQLDRSGPITSFQVPSARLLLSETSKVQHRNGPRLTSNANGIHPSDFTRPYPYRDLGWAQSGDTIVAPGRNQCIFLNYYKIKVRPGSQVPEVIEAGAGPHEIPRSRDGGDDDDPDPSSVTGSDDTAVNSCFPLTHILDYILKYSRAKVAIAHDEDIAYVCNGEPWPDNFLRLLEDVGPAVTVDPYGSG</sequence>
<accession>A0A8E2DNV1</accession>
<dbReference type="AlphaFoldDB" id="A0A8E2DNV1"/>
<dbReference type="EMBL" id="KV722382">
    <property type="protein sequence ID" value="OCH91588.1"/>
    <property type="molecule type" value="Genomic_DNA"/>
</dbReference>
<organism evidence="2 3">
    <name type="scientific">Obba rivulosa</name>
    <dbReference type="NCBI Taxonomy" id="1052685"/>
    <lineage>
        <taxon>Eukaryota</taxon>
        <taxon>Fungi</taxon>
        <taxon>Dikarya</taxon>
        <taxon>Basidiomycota</taxon>
        <taxon>Agaricomycotina</taxon>
        <taxon>Agaricomycetes</taxon>
        <taxon>Polyporales</taxon>
        <taxon>Gelatoporiaceae</taxon>
        <taxon>Obba</taxon>
    </lineage>
</organism>
<feature type="region of interest" description="Disordered" evidence="1">
    <location>
        <begin position="276"/>
        <end position="303"/>
    </location>
</feature>
<proteinExistence type="predicted"/>
<gene>
    <name evidence="2" type="ORF">OBBRIDRAFT_792064</name>
</gene>
<reference evidence="2 3" key="1">
    <citation type="submission" date="2016-07" db="EMBL/GenBank/DDBJ databases">
        <title>Draft genome of the white-rot fungus Obba rivulosa 3A-2.</title>
        <authorList>
            <consortium name="DOE Joint Genome Institute"/>
            <person name="Miettinen O."/>
            <person name="Riley R."/>
            <person name="Acob R."/>
            <person name="Barry K."/>
            <person name="Cullen D."/>
            <person name="De Vries R."/>
            <person name="Hainaut M."/>
            <person name="Hatakka A."/>
            <person name="Henrissat B."/>
            <person name="Hilden K."/>
            <person name="Kuo R."/>
            <person name="Labutti K."/>
            <person name="Lipzen A."/>
            <person name="Makela M.R."/>
            <person name="Sandor L."/>
            <person name="Spatafora J.W."/>
            <person name="Grigoriev I.V."/>
            <person name="Hibbett D.S."/>
        </authorList>
    </citation>
    <scope>NUCLEOTIDE SEQUENCE [LARGE SCALE GENOMIC DNA]</scope>
    <source>
        <strain evidence="2 3">3A-2</strain>
    </source>
</reference>
<keyword evidence="3" id="KW-1185">Reference proteome</keyword>
<protein>
    <submittedName>
        <fullName evidence="2">Uncharacterized protein</fullName>
    </submittedName>
</protein>
<evidence type="ECO:0000313" key="2">
    <source>
        <dbReference type="EMBL" id="OCH91588.1"/>
    </source>
</evidence>
<dbReference type="Proteomes" id="UP000250043">
    <property type="component" value="Unassembled WGS sequence"/>
</dbReference>
<name>A0A8E2DNV1_9APHY</name>